<reference evidence="1 2" key="1">
    <citation type="submission" date="2019-03" db="EMBL/GenBank/DDBJ databases">
        <authorList>
            <person name="Kim M.K.M."/>
        </authorList>
    </citation>
    <scope>NUCLEOTIDE SEQUENCE [LARGE SCALE GENOMIC DNA]</scope>
    <source>
        <strain evidence="1 2">18JY15-6</strain>
    </source>
</reference>
<evidence type="ECO:0000313" key="1">
    <source>
        <dbReference type="EMBL" id="TCJ23049.1"/>
    </source>
</evidence>
<protein>
    <submittedName>
        <fullName evidence="1">Uncharacterized protein</fullName>
    </submittedName>
</protein>
<evidence type="ECO:0000313" key="2">
    <source>
        <dbReference type="Proteomes" id="UP000295453"/>
    </source>
</evidence>
<dbReference type="Proteomes" id="UP000295453">
    <property type="component" value="Unassembled WGS sequence"/>
</dbReference>
<name>A0A4R1BY95_9ACTN</name>
<dbReference type="EMBL" id="SJZJ01000019">
    <property type="protein sequence ID" value="TCJ23049.1"/>
    <property type="molecule type" value="Genomic_DNA"/>
</dbReference>
<comment type="caution">
    <text evidence="1">The sequence shown here is derived from an EMBL/GenBank/DDBJ whole genome shotgun (WGS) entry which is preliminary data.</text>
</comment>
<dbReference type="OrthoDB" id="4736593at2"/>
<accession>A0A4R1BY95</accession>
<sequence>MSGEHLDLVALVEPTHAKGATHAERFAEFHRQNPWVLAAIERLIGEWIRAGHVRVGIGAVWERIRWEYGMTTGDTFKANNNHRSHYARLVLERHPEWASAIETRELRAA</sequence>
<dbReference type="AlphaFoldDB" id="A0A4R1BY95"/>
<proteinExistence type="predicted"/>
<organism evidence="1 2">
    <name type="scientific">Nocardioides jejuensis</name>
    <dbReference type="NCBI Taxonomy" id="2502782"/>
    <lineage>
        <taxon>Bacteria</taxon>
        <taxon>Bacillati</taxon>
        <taxon>Actinomycetota</taxon>
        <taxon>Actinomycetes</taxon>
        <taxon>Propionibacteriales</taxon>
        <taxon>Nocardioidaceae</taxon>
        <taxon>Nocardioides</taxon>
    </lineage>
</organism>
<keyword evidence="2" id="KW-1185">Reference proteome</keyword>
<dbReference type="RefSeq" id="WP_131584388.1">
    <property type="nucleotide sequence ID" value="NZ_SJZJ01000019.1"/>
</dbReference>
<gene>
    <name evidence="1" type="ORF">EPD65_11850</name>
</gene>